<name>A0AAP0BBW8_9ASPA</name>
<proteinExistence type="predicted"/>
<sequence length="79" mass="9001">MLCSSDLGCSLCFWPFFPLFGFPWPNLPFLNTEQHPLLASAVPEAPCLPFPFSFSPNSLFFHVYPTRFVVCGQSLFCYK</sequence>
<evidence type="ECO:0000313" key="1">
    <source>
        <dbReference type="EMBL" id="KAK8935422.1"/>
    </source>
</evidence>
<dbReference type="Proteomes" id="UP001418222">
    <property type="component" value="Unassembled WGS sequence"/>
</dbReference>
<evidence type="ECO:0000313" key="2">
    <source>
        <dbReference type="Proteomes" id="UP001418222"/>
    </source>
</evidence>
<dbReference type="AlphaFoldDB" id="A0AAP0BBW8"/>
<keyword evidence="2" id="KW-1185">Reference proteome</keyword>
<dbReference type="EMBL" id="JBBWWQ010000011">
    <property type="protein sequence ID" value="KAK8935422.1"/>
    <property type="molecule type" value="Genomic_DNA"/>
</dbReference>
<gene>
    <name evidence="1" type="ORF">KSP39_PZI013398</name>
</gene>
<reference evidence="1 2" key="1">
    <citation type="journal article" date="2022" name="Nat. Plants">
        <title>Genomes of leafy and leafless Platanthera orchids illuminate the evolution of mycoheterotrophy.</title>
        <authorList>
            <person name="Li M.H."/>
            <person name="Liu K.W."/>
            <person name="Li Z."/>
            <person name="Lu H.C."/>
            <person name="Ye Q.L."/>
            <person name="Zhang D."/>
            <person name="Wang J.Y."/>
            <person name="Li Y.F."/>
            <person name="Zhong Z.M."/>
            <person name="Liu X."/>
            <person name="Yu X."/>
            <person name="Liu D.K."/>
            <person name="Tu X.D."/>
            <person name="Liu B."/>
            <person name="Hao Y."/>
            <person name="Liao X.Y."/>
            <person name="Jiang Y.T."/>
            <person name="Sun W.H."/>
            <person name="Chen J."/>
            <person name="Chen Y.Q."/>
            <person name="Ai Y."/>
            <person name="Zhai J.W."/>
            <person name="Wu S.S."/>
            <person name="Zhou Z."/>
            <person name="Hsiao Y.Y."/>
            <person name="Wu W.L."/>
            <person name="Chen Y.Y."/>
            <person name="Lin Y.F."/>
            <person name="Hsu J.L."/>
            <person name="Li C.Y."/>
            <person name="Wang Z.W."/>
            <person name="Zhao X."/>
            <person name="Zhong W.Y."/>
            <person name="Ma X.K."/>
            <person name="Ma L."/>
            <person name="Huang J."/>
            <person name="Chen G.Z."/>
            <person name="Huang M.Z."/>
            <person name="Huang L."/>
            <person name="Peng D.H."/>
            <person name="Luo Y.B."/>
            <person name="Zou S.Q."/>
            <person name="Chen S.P."/>
            <person name="Lan S."/>
            <person name="Tsai W.C."/>
            <person name="Van de Peer Y."/>
            <person name="Liu Z.J."/>
        </authorList>
    </citation>
    <scope>NUCLEOTIDE SEQUENCE [LARGE SCALE GENOMIC DNA]</scope>
    <source>
        <strain evidence="1">Lor287</strain>
    </source>
</reference>
<organism evidence="1 2">
    <name type="scientific">Platanthera zijinensis</name>
    <dbReference type="NCBI Taxonomy" id="2320716"/>
    <lineage>
        <taxon>Eukaryota</taxon>
        <taxon>Viridiplantae</taxon>
        <taxon>Streptophyta</taxon>
        <taxon>Embryophyta</taxon>
        <taxon>Tracheophyta</taxon>
        <taxon>Spermatophyta</taxon>
        <taxon>Magnoliopsida</taxon>
        <taxon>Liliopsida</taxon>
        <taxon>Asparagales</taxon>
        <taxon>Orchidaceae</taxon>
        <taxon>Orchidoideae</taxon>
        <taxon>Orchideae</taxon>
        <taxon>Orchidinae</taxon>
        <taxon>Platanthera</taxon>
    </lineage>
</organism>
<comment type="caution">
    <text evidence="1">The sequence shown here is derived from an EMBL/GenBank/DDBJ whole genome shotgun (WGS) entry which is preliminary data.</text>
</comment>
<protein>
    <submittedName>
        <fullName evidence="1">Uncharacterized protein</fullName>
    </submittedName>
</protein>
<accession>A0AAP0BBW8</accession>